<evidence type="ECO:0000313" key="2">
    <source>
        <dbReference type="Proteomes" id="UP001060085"/>
    </source>
</evidence>
<organism evidence="1 2">
    <name type="scientific">Catharanthus roseus</name>
    <name type="common">Madagascar periwinkle</name>
    <name type="synonym">Vinca rosea</name>
    <dbReference type="NCBI Taxonomy" id="4058"/>
    <lineage>
        <taxon>Eukaryota</taxon>
        <taxon>Viridiplantae</taxon>
        <taxon>Streptophyta</taxon>
        <taxon>Embryophyta</taxon>
        <taxon>Tracheophyta</taxon>
        <taxon>Spermatophyta</taxon>
        <taxon>Magnoliopsida</taxon>
        <taxon>eudicotyledons</taxon>
        <taxon>Gunneridae</taxon>
        <taxon>Pentapetalae</taxon>
        <taxon>asterids</taxon>
        <taxon>lamiids</taxon>
        <taxon>Gentianales</taxon>
        <taxon>Apocynaceae</taxon>
        <taxon>Rauvolfioideae</taxon>
        <taxon>Vinceae</taxon>
        <taxon>Catharanthinae</taxon>
        <taxon>Catharanthus</taxon>
    </lineage>
</organism>
<keyword evidence="2" id="KW-1185">Reference proteome</keyword>
<gene>
    <name evidence="1" type="ORF">M9H77_31076</name>
</gene>
<comment type="caution">
    <text evidence="1">The sequence shown here is derived from an EMBL/GenBank/DDBJ whole genome shotgun (WGS) entry which is preliminary data.</text>
</comment>
<sequence>MRFYTKNNKCFDPNLYSERRFEVTFTHREVLKRHDDRNVNKLDAYGRFLHHMISNIIIPNVGRKSSITNMHSFVMLALYEHKRMNFDFMAIEHMLATQSSSTKCLLYGCFITKIFQHFVINSVGVGDHIRPGKIYNQHTFKRMGFERNDEGLLIRDGQQGSDDDDEEDNGDEEEGNTPENMDEEETNEEDIRREMRSKKRQERTEKGQSSINTAQMDRIAAMQAQLDDRLNNVNGNLLIRLDELDEKILEINNQVIRLELGEKDTDEDEDN</sequence>
<accession>A0ACB9ZZE1</accession>
<reference evidence="2" key="1">
    <citation type="journal article" date="2023" name="Nat. Plants">
        <title>Single-cell RNA sequencing provides a high-resolution roadmap for understanding the multicellular compartmentation of specialized metabolism.</title>
        <authorList>
            <person name="Sun S."/>
            <person name="Shen X."/>
            <person name="Li Y."/>
            <person name="Li Y."/>
            <person name="Wang S."/>
            <person name="Li R."/>
            <person name="Zhang H."/>
            <person name="Shen G."/>
            <person name="Guo B."/>
            <person name="Wei J."/>
            <person name="Xu J."/>
            <person name="St-Pierre B."/>
            <person name="Chen S."/>
            <person name="Sun C."/>
        </authorList>
    </citation>
    <scope>NUCLEOTIDE SEQUENCE [LARGE SCALE GENOMIC DNA]</scope>
</reference>
<dbReference type="EMBL" id="CM044707">
    <property type="protein sequence ID" value="KAI5653889.1"/>
    <property type="molecule type" value="Genomic_DNA"/>
</dbReference>
<protein>
    <submittedName>
        <fullName evidence="1">Uncharacterized protein</fullName>
    </submittedName>
</protein>
<dbReference type="Proteomes" id="UP001060085">
    <property type="component" value="Linkage Group LG07"/>
</dbReference>
<evidence type="ECO:0000313" key="1">
    <source>
        <dbReference type="EMBL" id="KAI5653889.1"/>
    </source>
</evidence>
<proteinExistence type="predicted"/>
<name>A0ACB9ZZE1_CATRO</name>